<reference evidence="4" key="1">
    <citation type="submission" date="2022-08" db="EMBL/GenBank/DDBJ databases">
        <title>Genome sequencing of Nocardioides sp. STR2.</title>
        <authorList>
            <person name="So Y."/>
        </authorList>
    </citation>
    <scope>NUCLEOTIDE SEQUENCE</scope>
    <source>
        <strain evidence="4">STR2</strain>
    </source>
</reference>
<evidence type="ECO:0000313" key="5">
    <source>
        <dbReference type="Proteomes" id="UP001074726"/>
    </source>
</evidence>
<keyword evidence="2" id="KW-0813">Transport</keyword>
<sequence length="468" mass="49897">MSAGTLRAMGVCVTLVTLLVGCARPAEPRSAEPVHLTLVTYDGADTPGGALVKHFVEEVQRADPSITITPDFSGAPHEPDAVTAVSSGTADLAMVASRAFDTAGVTTLQALNTPLLIDTTSLANAVATSDLVPDLLAGLDEIELIGLGIAPEGMRHLFTEAKAVTDVNDLRGTVVRSPQSEAVWSFLTATRATPIFDDSMSYDVSESQYDLELKFDQTAGNLTLFPKYDVIVLNEESALELSTAQLESLWTAASETTTWAVATTDSDAARAEVFCANGGKIAAATPAELEEWQAVARPVVQDLRSVGTTADLIDAITDMKTGIDADDPITNCAGAGAAESTAGPRLNGTYEFSATPREIGRAGIHDEAFIDINAGDYRIVLENGTLTRTHHLTSGTRAGEQESDTASYTLNGDRVTFRWSPQAGDYTEAKVVVQDDGSLKFTDWVEGWTEPKFLLLDKVVLSYWERVE</sequence>
<protein>
    <recommendedName>
        <fullName evidence="6">TRAP-type C4-dicarboxylate transport system, substrate-binding protein</fullName>
    </recommendedName>
</protein>
<comment type="caution">
    <text evidence="4">The sequence shown here is derived from an EMBL/GenBank/DDBJ whole genome shotgun (WGS) entry which is preliminary data.</text>
</comment>
<keyword evidence="5" id="KW-1185">Reference proteome</keyword>
<dbReference type="InterPro" id="IPR018389">
    <property type="entry name" value="DctP_fam"/>
</dbReference>
<dbReference type="Gene3D" id="3.40.190.170">
    <property type="entry name" value="Bacterial extracellular solute-binding protein, family 7"/>
    <property type="match status" value="1"/>
</dbReference>
<dbReference type="InterPro" id="IPR038404">
    <property type="entry name" value="TRAP_DctP_sf"/>
</dbReference>
<evidence type="ECO:0008006" key="6">
    <source>
        <dbReference type="Google" id="ProtNLM"/>
    </source>
</evidence>
<organism evidence="4 5">
    <name type="scientific">Nocardioides pini</name>
    <dbReference type="NCBI Taxonomy" id="2975053"/>
    <lineage>
        <taxon>Bacteria</taxon>
        <taxon>Bacillati</taxon>
        <taxon>Actinomycetota</taxon>
        <taxon>Actinomycetes</taxon>
        <taxon>Propionibacteriales</taxon>
        <taxon>Nocardioidaceae</taxon>
        <taxon>Nocardioides</taxon>
    </lineage>
</organism>
<proteinExistence type="inferred from homology"/>
<dbReference type="PANTHER" id="PTHR33376">
    <property type="match status" value="1"/>
</dbReference>
<dbReference type="PROSITE" id="PS51257">
    <property type="entry name" value="PROKAR_LIPOPROTEIN"/>
    <property type="match status" value="1"/>
</dbReference>
<dbReference type="Pfam" id="PF03480">
    <property type="entry name" value="DctP"/>
    <property type="match status" value="1"/>
</dbReference>
<dbReference type="EMBL" id="JAPPUX010000002">
    <property type="protein sequence ID" value="MCY4726470.1"/>
    <property type="molecule type" value="Genomic_DNA"/>
</dbReference>
<dbReference type="PANTHER" id="PTHR33376:SF7">
    <property type="entry name" value="C4-DICARBOXYLATE-BINDING PROTEIN DCTB"/>
    <property type="match status" value="1"/>
</dbReference>
<comment type="similarity">
    <text evidence="1">Belongs to the bacterial solute-binding protein 7 family.</text>
</comment>
<evidence type="ECO:0000256" key="1">
    <source>
        <dbReference type="ARBA" id="ARBA00009023"/>
    </source>
</evidence>
<evidence type="ECO:0000313" key="4">
    <source>
        <dbReference type="EMBL" id="MCY4726470.1"/>
    </source>
</evidence>
<evidence type="ECO:0000256" key="2">
    <source>
        <dbReference type="ARBA" id="ARBA00022448"/>
    </source>
</evidence>
<gene>
    <name evidence="4" type="ORF">NYO98_09280</name>
</gene>
<accession>A0ABT4CBX9</accession>
<evidence type="ECO:0000256" key="3">
    <source>
        <dbReference type="ARBA" id="ARBA00022729"/>
    </source>
</evidence>
<name>A0ABT4CBX9_9ACTN</name>
<keyword evidence="3" id="KW-0732">Signal</keyword>
<dbReference type="Proteomes" id="UP001074726">
    <property type="component" value="Unassembled WGS sequence"/>
</dbReference>